<name>A0AAV3U9T7_9ALTE</name>
<proteinExistence type="predicted"/>
<dbReference type="AlphaFoldDB" id="A0AAV3U9T7"/>
<accession>A0AAV3U9T7</accession>
<dbReference type="EMBL" id="BAABLX010000078">
    <property type="protein sequence ID" value="GAA4959655.1"/>
    <property type="molecule type" value="Genomic_DNA"/>
</dbReference>
<evidence type="ECO:0000313" key="2">
    <source>
        <dbReference type="Proteomes" id="UP001409585"/>
    </source>
</evidence>
<sequence>MKKTILFVATLALVALGALWFMNSTGGTYPLPKVLDSNARGQLLALPVVTTEKQITWKPEWVPASQPGQDAVQQALASVVEELEGAPVSLSVMAHKGLASREQIAQRLGEALSQNGVGRYQLQPLNEGEQQKVGVVLNCAVADSAVAKKLLGALSPYLGGRVALLYGAQPAGEMTLELLGTPFFNSQGQATFDPNMINRGNE</sequence>
<organism evidence="1 2">
    <name type="scientific">Halioxenophilus aromaticivorans</name>
    <dbReference type="NCBI Taxonomy" id="1306992"/>
    <lineage>
        <taxon>Bacteria</taxon>
        <taxon>Pseudomonadati</taxon>
        <taxon>Pseudomonadota</taxon>
        <taxon>Gammaproteobacteria</taxon>
        <taxon>Alteromonadales</taxon>
        <taxon>Alteromonadaceae</taxon>
        <taxon>Halioxenophilus</taxon>
    </lineage>
</organism>
<reference evidence="2" key="1">
    <citation type="journal article" date="2019" name="Int. J. Syst. Evol. Microbiol.">
        <title>The Global Catalogue of Microorganisms (GCM) 10K type strain sequencing project: providing services to taxonomists for standard genome sequencing and annotation.</title>
        <authorList>
            <consortium name="The Broad Institute Genomics Platform"/>
            <consortium name="The Broad Institute Genome Sequencing Center for Infectious Disease"/>
            <person name="Wu L."/>
            <person name="Ma J."/>
        </authorList>
    </citation>
    <scope>NUCLEOTIDE SEQUENCE [LARGE SCALE GENOMIC DNA]</scope>
    <source>
        <strain evidence="2">JCM 19134</strain>
    </source>
</reference>
<comment type="caution">
    <text evidence="1">The sequence shown here is derived from an EMBL/GenBank/DDBJ whole genome shotgun (WGS) entry which is preliminary data.</text>
</comment>
<evidence type="ECO:0008006" key="3">
    <source>
        <dbReference type="Google" id="ProtNLM"/>
    </source>
</evidence>
<dbReference type="RefSeq" id="WP_345427719.1">
    <property type="nucleotide sequence ID" value="NZ_AP031496.1"/>
</dbReference>
<keyword evidence="2" id="KW-1185">Reference proteome</keyword>
<dbReference type="Proteomes" id="UP001409585">
    <property type="component" value="Unassembled WGS sequence"/>
</dbReference>
<protein>
    <recommendedName>
        <fullName evidence="3">GerMN domain-containing protein</fullName>
    </recommendedName>
</protein>
<evidence type="ECO:0000313" key="1">
    <source>
        <dbReference type="EMBL" id="GAA4959655.1"/>
    </source>
</evidence>
<gene>
    <name evidence="1" type="ORF">GCM10025791_45910</name>
</gene>